<name>A0A4R6EHZ9_SCAGO</name>
<sequence>MNISRIVALTGILMLTACSSSSSLTSVKEIQDMPVPVVHAQNSTPADNATLMDCYKDNATRLSQLQYSLKTNMGDDVSPSEVLDTHSDAHRVFAALSKLEQISAMNETYRKEGNVVGLKAINEMLKPLSGTA</sequence>
<comment type="caution">
    <text evidence="2">The sequence shown here is derived from an EMBL/GenBank/DDBJ whole genome shotgun (WGS) entry which is preliminary data.</text>
</comment>
<feature type="chain" id="PRO_5020511500" evidence="1">
    <location>
        <begin position="23"/>
        <end position="132"/>
    </location>
</feature>
<keyword evidence="1" id="KW-0732">Signal</keyword>
<evidence type="ECO:0000313" key="2">
    <source>
        <dbReference type="EMBL" id="TDN58183.1"/>
    </source>
</evidence>
<dbReference type="AlphaFoldDB" id="A0A4R6EHZ9"/>
<organism evidence="2 3">
    <name type="scientific">Scandinavium goeteborgense</name>
    <dbReference type="NCBI Taxonomy" id="1851514"/>
    <lineage>
        <taxon>Bacteria</taxon>
        <taxon>Pseudomonadati</taxon>
        <taxon>Pseudomonadota</taxon>
        <taxon>Gammaproteobacteria</taxon>
        <taxon>Enterobacterales</taxon>
        <taxon>Enterobacteriaceae</taxon>
        <taxon>Scandinavium</taxon>
    </lineage>
</organism>
<protein>
    <submittedName>
        <fullName evidence="2">Uncharacterized protein</fullName>
    </submittedName>
</protein>
<keyword evidence="3" id="KW-1185">Reference proteome</keyword>
<evidence type="ECO:0000256" key="1">
    <source>
        <dbReference type="SAM" id="SignalP"/>
    </source>
</evidence>
<dbReference type="EMBL" id="SNVX01000006">
    <property type="protein sequence ID" value="TDN58183.1"/>
    <property type="molecule type" value="Genomic_DNA"/>
</dbReference>
<dbReference type="Proteomes" id="UP000295530">
    <property type="component" value="Unassembled WGS sequence"/>
</dbReference>
<feature type="signal peptide" evidence="1">
    <location>
        <begin position="1"/>
        <end position="22"/>
    </location>
</feature>
<proteinExistence type="predicted"/>
<dbReference type="PROSITE" id="PS51257">
    <property type="entry name" value="PROKAR_LIPOPROTEIN"/>
    <property type="match status" value="1"/>
</dbReference>
<evidence type="ECO:0000313" key="3">
    <source>
        <dbReference type="Proteomes" id="UP000295530"/>
    </source>
</evidence>
<gene>
    <name evidence="2" type="ORF">EC847_106124</name>
</gene>
<accession>A0A4R6EHZ9</accession>
<reference evidence="2 3" key="1">
    <citation type="submission" date="2019-03" db="EMBL/GenBank/DDBJ databases">
        <title>Genomic analyses of the natural microbiome of Caenorhabditis elegans.</title>
        <authorList>
            <person name="Samuel B."/>
        </authorList>
    </citation>
    <scope>NUCLEOTIDE SEQUENCE [LARGE SCALE GENOMIC DNA]</scope>
    <source>
        <strain evidence="2 3">BIGb0156</strain>
    </source>
</reference>